<evidence type="ECO:0000256" key="1">
    <source>
        <dbReference type="ARBA" id="ARBA00004141"/>
    </source>
</evidence>
<dbReference type="Pfam" id="PF01925">
    <property type="entry name" value="TauE"/>
    <property type="match status" value="2"/>
</dbReference>
<feature type="transmembrane region" description="Helical" evidence="5">
    <location>
        <begin position="172"/>
        <end position="203"/>
    </location>
</feature>
<keyword evidence="5" id="KW-1003">Cell membrane</keyword>
<keyword evidence="3 5" id="KW-1133">Transmembrane helix</keyword>
<dbReference type="HOGENOM" id="CLU_040170_0_0_9"/>
<keyword evidence="4 5" id="KW-0472">Membrane</keyword>
<dbReference type="STRING" id="1548.CSCA_1537"/>
<proteinExistence type="inferred from homology"/>
<feature type="transmembrane region" description="Helical" evidence="5">
    <location>
        <begin position="139"/>
        <end position="160"/>
    </location>
</feature>
<keyword evidence="7" id="KW-1185">Reference proteome</keyword>
<comment type="similarity">
    <text evidence="5">Belongs to the 4-toluene sulfonate uptake permease (TSUP) (TC 2.A.102) family.</text>
</comment>
<dbReference type="InterPro" id="IPR002781">
    <property type="entry name" value="TM_pro_TauE-like"/>
</dbReference>
<keyword evidence="2 5" id="KW-0812">Transmembrane</keyword>
<dbReference type="PANTHER" id="PTHR43483:SF3">
    <property type="entry name" value="MEMBRANE TRANSPORTER PROTEIN HI_0806-RELATED"/>
    <property type="match status" value="1"/>
</dbReference>
<evidence type="ECO:0000256" key="4">
    <source>
        <dbReference type="ARBA" id="ARBA00023136"/>
    </source>
</evidence>
<name>A0A0E3JY86_CLOSL</name>
<accession>A0A0E3JY86</accession>
<comment type="subcellular location">
    <subcellularLocation>
        <location evidence="5">Cell membrane</location>
        <topology evidence="5">Multi-pass membrane protein</topology>
    </subcellularLocation>
    <subcellularLocation>
        <location evidence="1">Membrane</location>
        <topology evidence="1">Multi-pass membrane protein</topology>
    </subcellularLocation>
</comment>
<feature type="transmembrane region" description="Helical" evidence="5">
    <location>
        <begin position="109"/>
        <end position="127"/>
    </location>
</feature>
<dbReference type="AlphaFoldDB" id="A0A0E3JY86"/>
<feature type="transmembrane region" description="Helical" evidence="5">
    <location>
        <begin position="264"/>
        <end position="282"/>
    </location>
</feature>
<dbReference type="Proteomes" id="UP000033115">
    <property type="component" value="Chromosome"/>
</dbReference>
<dbReference type="GO" id="GO:0005886">
    <property type="term" value="C:plasma membrane"/>
    <property type="evidence" value="ECO:0007669"/>
    <property type="project" value="UniProtKB-SubCell"/>
</dbReference>
<evidence type="ECO:0000313" key="6">
    <source>
        <dbReference type="EMBL" id="AKA68662.1"/>
    </source>
</evidence>
<sequence length="291" mass="31265">MIINIISGILMAFTLFFVFVFFQDYVKTKKEGRLEEGGNFLVYGIVGLIANFFDTLGIGSFAPTTAVYKFLKLVDDRIIPGTLNVANCVPVVTEALIFMTVIKVDITTLVTMILAATAGSYFGAGIVSKLPKKKVQIGMGIALLIVAFVMLSGLLNIMPVGGTSTSLTGVKLIAGLIGNFMLGALMCIGIGNYAPCMALVFALGMSPKVAFPIMMGSCAFLEPVAAIKFIREGAYHRKVSLATNLFGIIGVLIAAYIVKELPLTMLKWVVVIVIVYTSVIMFRSAMKKKVE</sequence>
<evidence type="ECO:0000313" key="7">
    <source>
        <dbReference type="Proteomes" id="UP000033115"/>
    </source>
</evidence>
<evidence type="ECO:0000256" key="2">
    <source>
        <dbReference type="ARBA" id="ARBA00022692"/>
    </source>
</evidence>
<feature type="transmembrane region" description="Helical" evidence="5">
    <location>
        <begin position="239"/>
        <end position="258"/>
    </location>
</feature>
<dbReference type="RefSeq" id="WP_029160081.1">
    <property type="nucleotide sequence ID" value="NZ_CP009933.1"/>
</dbReference>
<feature type="transmembrane region" description="Helical" evidence="5">
    <location>
        <begin position="6"/>
        <end position="26"/>
    </location>
</feature>
<reference evidence="6 7" key="1">
    <citation type="journal article" date="2015" name="J. Biotechnol.">
        <title>Complete genome sequence of a malodorant-producing acetogen, Clostridium scatologenes ATCC 25775(T).</title>
        <authorList>
            <person name="Zhu Z."/>
            <person name="Guo T."/>
            <person name="Zheng H."/>
            <person name="Song T."/>
            <person name="Ouyang P."/>
            <person name="Xie J."/>
        </authorList>
    </citation>
    <scope>NUCLEOTIDE SEQUENCE [LARGE SCALE GENOMIC DNA]</scope>
    <source>
        <strain evidence="6 7">ATCC 25775</strain>
    </source>
</reference>
<gene>
    <name evidence="6" type="ORF">CSCA_1537</name>
</gene>
<dbReference type="PANTHER" id="PTHR43483">
    <property type="entry name" value="MEMBRANE TRANSPORTER PROTEIN HI_0806-RELATED"/>
    <property type="match status" value="1"/>
</dbReference>
<feature type="transmembrane region" description="Helical" evidence="5">
    <location>
        <begin position="38"/>
        <end position="62"/>
    </location>
</feature>
<feature type="transmembrane region" description="Helical" evidence="5">
    <location>
        <begin position="82"/>
        <end position="102"/>
    </location>
</feature>
<evidence type="ECO:0000256" key="3">
    <source>
        <dbReference type="ARBA" id="ARBA00022989"/>
    </source>
</evidence>
<dbReference type="EMBL" id="CP009933">
    <property type="protein sequence ID" value="AKA68662.1"/>
    <property type="molecule type" value="Genomic_DNA"/>
</dbReference>
<dbReference type="KEGG" id="csq:CSCA_1537"/>
<organism evidence="6 7">
    <name type="scientific">Clostridium scatologenes</name>
    <dbReference type="NCBI Taxonomy" id="1548"/>
    <lineage>
        <taxon>Bacteria</taxon>
        <taxon>Bacillati</taxon>
        <taxon>Bacillota</taxon>
        <taxon>Clostridia</taxon>
        <taxon>Eubacteriales</taxon>
        <taxon>Clostridiaceae</taxon>
        <taxon>Clostridium</taxon>
    </lineage>
</organism>
<protein>
    <recommendedName>
        <fullName evidence="5">Probable membrane transporter protein</fullName>
    </recommendedName>
</protein>
<evidence type="ECO:0000256" key="5">
    <source>
        <dbReference type="RuleBase" id="RU363041"/>
    </source>
</evidence>